<dbReference type="InterPro" id="IPR026569">
    <property type="entry name" value="Ribosomal_bL28"/>
</dbReference>
<dbReference type="SUPFAM" id="SSF143800">
    <property type="entry name" value="L28p-like"/>
    <property type="match status" value="1"/>
</dbReference>
<dbReference type="InterPro" id="IPR001383">
    <property type="entry name" value="Ribosomal_bL28_bact-type"/>
</dbReference>
<protein>
    <recommendedName>
        <fullName evidence="4 5">Large ribosomal subunit protein bL28c</fullName>
    </recommendedName>
</protein>
<evidence type="ECO:0000313" key="6">
    <source>
        <dbReference type="EMBL" id="ARW67416.1"/>
    </source>
</evidence>
<gene>
    <name evidence="5 6" type="primary">rpl28</name>
</gene>
<evidence type="ECO:0000256" key="2">
    <source>
        <dbReference type="ARBA" id="ARBA00022980"/>
    </source>
</evidence>
<dbReference type="Pfam" id="PF00830">
    <property type="entry name" value="Ribosomal_L28"/>
    <property type="match status" value="1"/>
</dbReference>
<sequence>MSKVCQISGKKANNGYKVSHSNVKTKKKQNINLHNKKIWSVKQGCWLKVKISTKVIKSLHTIKL</sequence>
<geneLocation type="chloroplast" evidence="6"/>
<accession>A0A1Z1MNB7</accession>
<dbReference type="PANTHER" id="PTHR13528:SF2">
    <property type="entry name" value="LARGE RIBOSOMAL SUBUNIT PROTEIN BL28M"/>
    <property type="match status" value="1"/>
</dbReference>
<dbReference type="GO" id="GO:1990904">
    <property type="term" value="C:ribonucleoprotein complex"/>
    <property type="evidence" value="ECO:0007669"/>
    <property type="project" value="UniProtKB-KW"/>
</dbReference>
<dbReference type="PANTHER" id="PTHR13528">
    <property type="entry name" value="39S RIBOSOMAL PROTEIN L28, MITOCHONDRIAL"/>
    <property type="match status" value="1"/>
</dbReference>
<comment type="similarity">
    <text evidence="1 5">Belongs to the bacterial ribosomal protein bL28 family.</text>
</comment>
<dbReference type="GO" id="GO:0006412">
    <property type="term" value="P:translation"/>
    <property type="evidence" value="ECO:0007669"/>
    <property type="project" value="UniProtKB-UniRule"/>
</dbReference>
<keyword evidence="2 5" id="KW-0689">Ribosomal protein</keyword>
<organism evidence="6">
    <name type="scientific">Thaumatella adunca</name>
    <dbReference type="NCBI Taxonomy" id="2006976"/>
    <lineage>
        <taxon>Eukaryota</taxon>
        <taxon>Rhodophyta</taxon>
        <taxon>Florideophyceae</taxon>
        <taxon>Rhodymeniophycidae</taxon>
        <taxon>Ceramiales</taxon>
        <taxon>Rhodomelaceae</taxon>
        <taxon>Thaumatella</taxon>
    </lineage>
</organism>
<keyword evidence="3 5" id="KW-0687">Ribonucleoprotein</keyword>
<evidence type="ECO:0000256" key="3">
    <source>
        <dbReference type="ARBA" id="ARBA00023274"/>
    </source>
</evidence>
<keyword evidence="6" id="KW-0934">Plastid</keyword>
<evidence type="ECO:0000256" key="1">
    <source>
        <dbReference type="ARBA" id="ARBA00008760"/>
    </source>
</evidence>
<dbReference type="GeneID" id="33360728"/>
<dbReference type="HAMAP" id="MF_00373">
    <property type="entry name" value="Ribosomal_bL28"/>
    <property type="match status" value="1"/>
</dbReference>
<comment type="subcellular location">
    <subcellularLocation>
        <location evidence="5">Plastid</location>
        <location evidence="5">Chloroplast</location>
    </subcellularLocation>
</comment>
<dbReference type="InterPro" id="IPR037147">
    <property type="entry name" value="Ribosomal_bL28_sf"/>
</dbReference>
<dbReference type="GO" id="GO:0003735">
    <property type="term" value="F:structural constituent of ribosome"/>
    <property type="evidence" value="ECO:0007669"/>
    <property type="project" value="InterPro"/>
</dbReference>
<reference evidence="6" key="1">
    <citation type="journal article" date="2017" name="J. Phycol.">
        <title>Analysis of chloroplast genomes and a supermatrix inform reclassification of the Rhodomelaceae (Rhodophyta).</title>
        <authorList>
            <person name="Diaz-Tapia P."/>
            <person name="Maggs C.A."/>
            <person name="West J.A."/>
            <person name="Verbruggen H."/>
        </authorList>
    </citation>
    <scope>NUCLEOTIDE SEQUENCE</scope>
    <source>
        <strain evidence="6">PD1388</strain>
    </source>
</reference>
<dbReference type="NCBIfam" id="TIGR00009">
    <property type="entry name" value="L28"/>
    <property type="match status" value="1"/>
</dbReference>
<dbReference type="EMBL" id="MF101447">
    <property type="protein sequence ID" value="ARW67416.1"/>
    <property type="molecule type" value="Genomic_DNA"/>
</dbReference>
<dbReference type="GO" id="GO:0005840">
    <property type="term" value="C:ribosome"/>
    <property type="evidence" value="ECO:0007669"/>
    <property type="project" value="UniProtKB-KW"/>
</dbReference>
<keyword evidence="6" id="KW-0150">Chloroplast</keyword>
<dbReference type="InterPro" id="IPR034704">
    <property type="entry name" value="Ribosomal_bL28/bL31-like_sf"/>
</dbReference>
<proteinExistence type="inferred from homology"/>
<dbReference type="GO" id="GO:0009507">
    <property type="term" value="C:chloroplast"/>
    <property type="evidence" value="ECO:0007669"/>
    <property type="project" value="UniProtKB-SubCell"/>
</dbReference>
<evidence type="ECO:0000256" key="4">
    <source>
        <dbReference type="ARBA" id="ARBA00035265"/>
    </source>
</evidence>
<evidence type="ECO:0000256" key="5">
    <source>
        <dbReference type="HAMAP-Rule" id="MF_00373"/>
    </source>
</evidence>
<dbReference type="Gene3D" id="2.30.170.40">
    <property type="entry name" value="Ribosomal protein L28/L24"/>
    <property type="match status" value="1"/>
</dbReference>
<dbReference type="RefSeq" id="YP_009398230.1">
    <property type="nucleotide sequence ID" value="NC_035291.1"/>
</dbReference>
<name>A0A1Z1MNB7_9FLOR</name>
<dbReference type="AlphaFoldDB" id="A0A1Z1MNB7"/>